<dbReference type="InterPro" id="IPR017732">
    <property type="entry name" value="T4/T6SS_DotU"/>
</dbReference>
<dbReference type="OrthoDB" id="345640at2"/>
<dbReference type="InterPro" id="IPR038522">
    <property type="entry name" value="T4/T6SS_DotU_sf"/>
</dbReference>
<name>A0A347VNY1_9HELI</name>
<keyword evidence="1" id="KW-0472">Membrane</keyword>
<evidence type="ECO:0000256" key="1">
    <source>
        <dbReference type="SAM" id="Phobius"/>
    </source>
</evidence>
<reference evidence="4 5" key="1">
    <citation type="journal article" date="2014" name="Genome Announc.">
        <title>Draft genome sequences of eight enterohepatic helicobacter species isolated from both laboratory and wild rodents.</title>
        <authorList>
            <person name="Sheh A."/>
            <person name="Shen Z."/>
            <person name="Fox J.G."/>
        </authorList>
    </citation>
    <scope>NUCLEOTIDE SEQUENCE [LARGE SCALE GENOMIC DNA]</scope>
    <source>
        <strain evidence="4 5">MIT 97-6194</strain>
    </source>
</reference>
<feature type="domain" description="Type IV / VI secretion system DotU" evidence="2">
    <location>
        <begin position="28"/>
        <end position="227"/>
    </location>
</feature>
<dbReference type="STRING" id="1548018.LS64_09500"/>
<evidence type="ECO:0000259" key="2">
    <source>
        <dbReference type="Pfam" id="PF09850"/>
    </source>
</evidence>
<keyword evidence="5" id="KW-1185">Reference proteome</keyword>
<evidence type="ECO:0000313" key="4">
    <source>
        <dbReference type="EMBL" id="TLD94503.1"/>
    </source>
</evidence>
<dbReference type="PANTHER" id="PTHR38033:SF1">
    <property type="entry name" value="DOTU FAMILY TYPE IV_VI SECRETION SYSTEM PROTEIN"/>
    <property type="match status" value="1"/>
</dbReference>
<evidence type="ECO:0000313" key="5">
    <source>
        <dbReference type="Proteomes" id="UP000029714"/>
    </source>
</evidence>
<dbReference type="EMBL" id="QBIU01000002">
    <property type="protein sequence ID" value="MWV70792.1"/>
    <property type="molecule type" value="Genomic_DNA"/>
</dbReference>
<evidence type="ECO:0000313" key="3">
    <source>
        <dbReference type="EMBL" id="MWV70792.1"/>
    </source>
</evidence>
<protein>
    <submittedName>
        <fullName evidence="4">DotU family type IV/VI secretion system protein</fullName>
    </submittedName>
</protein>
<sequence>MQDKDIKKTSLIAAGNLRGLQNNLALDYYLSLLLLANRLSRISKFDMSIEQLKENILNEILSINSTLINLKKYDEIDIARLRYCVCVFIDESLLKNPLFIDSDYANNPLTLRLFNENEGGDKFFGIMYKWLENPSKNKDMLEFIYVCMILGYRGKFNVENDCNEKILYLCENICAAITPNIEMKEDIFNEYGKRFNNNDLFQSLIKFLTRHFKVIVIFIPLGIILGVFTFSTLKILNNNENIESKFINIYLKQ</sequence>
<dbReference type="AlphaFoldDB" id="A0A347VNY1"/>
<dbReference type="Gene3D" id="1.25.40.590">
    <property type="entry name" value="Type IV / VI secretion system, DotU"/>
    <property type="match status" value="1"/>
</dbReference>
<dbReference type="NCBIfam" id="NF038228">
    <property type="entry name" value="IcmH_DotU_IVB"/>
    <property type="match status" value="1"/>
</dbReference>
<dbReference type="PANTHER" id="PTHR38033">
    <property type="entry name" value="MEMBRANE PROTEIN-RELATED"/>
    <property type="match status" value="1"/>
</dbReference>
<keyword evidence="1" id="KW-0812">Transmembrane</keyword>
<proteinExistence type="predicted"/>
<dbReference type="NCBIfam" id="TIGR03349">
    <property type="entry name" value="IV_VI_DotU"/>
    <property type="match status" value="1"/>
</dbReference>
<reference evidence="4 5" key="2">
    <citation type="journal article" date="2016" name="Infect. Immun.">
        <title>Helicobacter saguini, a Novel Helicobacter Isolated from Cotton-Top Tamarins with Ulcerative Colitis, Has Proinflammatory Properties and Induces Typhlocolitis and Dysplasia in Gnotobiotic IL-10-/- Mice.</title>
        <authorList>
            <person name="Shen Z."/>
            <person name="Mannion A."/>
            <person name="Whary M.T."/>
            <person name="Muthupalani S."/>
            <person name="Sheh A."/>
            <person name="Feng Y."/>
            <person name="Gong G."/>
            <person name="Vandamme P."/>
            <person name="Holcombe H.R."/>
            <person name="Paster B.J."/>
            <person name="Fox J.G."/>
        </authorList>
    </citation>
    <scope>NUCLEOTIDE SEQUENCE [LARGE SCALE GENOMIC DNA]</scope>
    <source>
        <strain evidence="4 5">MIT 97-6194</strain>
    </source>
</reference>
<dbReference type="Pfam" id="PF09850">
    <property type="entry name" value="DotU"/>
    <property type="match status" value="1"/>
</dbReference>
<keyword evidence="1" id="KW-1133">Transmembrane helix</keyword>
<dbReference type="EMBL" id="JRMP02000006">
    <property type="protein sequence ID" value="TLD94503.1"/>
    <property type="molecule type" value="Genomic_DNA"/>
</dbReference>
<evidence type="ECO:0000313" key="6">
    <source>
        <dbReference type="Proteomes" id="UP000477070"/>
    </source>
</evidence>
<comment type="caution">
    <text evidence="4">The sequence shown here is derived from an EMBL/GenBank/DDBJ whole genome shotgun (WGS) entry which is preliminary data.</text>
</comment>
<dbReference type="RefSeq" id="WP_034572586.1">
    <property type="nucleotide sequence ID" value="NZ_JRMP02000006.1"/>
</dbReference>
<organism evidence="4 5">
    <name type="scientific">Helicobacter saguini</name>
    <dbReference type="NCBI Taxonomy" id="1548018"/>
    <lineage>
        <taxon>Bacteria</taxon>
        <taxon>Pseudomonadati</taxon>
        <taxon>Campylobacterota</taxon>
        <taxon>Epsilonproteobacteria</taxon>
        <taxon>Campylobacterales</taxon>
        <taxon>Helicobacteraceae</taxon>
        <taxon>Helicobacter</taxon>
    </lineage>
</organism>
<dbReference type="Proteomes" id="UP000029714">
    <property type="component" value="Unassembled WGS sequence"/>
</dbReference>
<gene>
    <name evidence="3" type="ORF">DCO61_12565</name>
    <name evidence="4" type="ORF">LS64_004860</name>
</gene>
<feature type="transmembrane region" description="Helical" evidence="1">
    <location>
        <begin position="214"/>
        <end position="236"/>
    </location>
</feature>
<reference evidence="4" key="3">
    <citation type="submission" date="2018-04" db="EMBL/GenBank/DDBJ databases">
        <authorList>
            <person name="Sheh A."/>
            <person name="Shen Z."/>
            <person name="Mannion A.J."/>
            <person name="Fox J.G."/>
        </authorList>
    </citation>
    <scope>NUCLEOTIDE SEQUENCE</scope>
    <source>
        <strain evidence="4">MIT 97-6194</strain>
    </source>
</reference>
<reference evidence="3 6" key="4">
    <citation type="submission" date="2019-12" db="EMBL/GenBank/DDBJ databases">
        <title>Multi-Generational Helicobacter saguini Isolates.</title>
        <authorList>
            <person name="Mannion A."/>
            <person name="Shen Z."/>
            <person name="Fox J.G."/>
        </authorList>
    </citation>
    <scope>NUCLEOTIDE SEQUENCE [LARGE SCALE GENOMIC DNA]</scope>
    <source>
        <strain evidence="3">16-048</strain>
        <strain evidence="6">16-048 (F4)</strain>
    </source>
</reference>
<dbReference type="Proteomes" id="UP000477070">
    <property type="component" value="Unassembled WGS sequence"/>
</dbReference>
<accession>A0A347VNY1</accession>